<sequence>MGIYDGLLLACQTFVGVLYSEVLGQTFNRSSLKLKRLDLFIKGNNLKVRFKG</sequence>
<reference evidence="1 2" key="1">
    <citation type="journal article" date="2014" name="Int. J. Syst. Evol. Microbiol.">
        <title>Leptospira mayottensis sp. nov., a pathogenic species of the genus Leptospira isolated from humans.</title>
        <authorList>
            <person name="Bourhy P."/>
            <person name="Collet L."/>
            <person name="Brisse S."/>
            <person name="Picardeau M."/>
        </authorList>
    </citation>
    <scope>NUCLEOTIDE SEQUENCE [LARGE SCALE GENOMIC DNA]</scope>
    <source>
        <strain evidence="1 2">200901122</strain>
    </source>
</reference>
<evidence type="ECO:0000313" key="2">
    <source>
        <dbReference type="Proteomes" id="UP000001343"/>
    </source>
</evidence>
<dbReference type="EMBL" id="AKWM02000044">
    <property type="protein sequence ID" value="EKR99839.1"/>
    <property type="molecule type" value="Genomic_DNA"/>
</dbReference>
<protein>
    <submittedName>
        <fullName evidence="1">Uncharacterized protein</fullName>
    </submittedName>
</protein>
<dbReference type="AlphaFoldDB" id="A0AA87SWF6"/>
<evidence type="ECO:0000313" key="1">
    <source>
        <dbReference type="EMBL" id="EKR99839.1"/>
    </source>
</evidence>
<comment type="caution">
    <text evidence="1">The sequence shown here is derived from an EMBL/GenBank/DDBJ whole genome shotgun (WGS) entry which is preliminary data.</text>
</comment>
<organism evidence="1 2">
    <name type="scientific">Leptospira mayottensis 200901122</name>
    <dbReference type="NCBI Taxonomy" id="1193010"/>
    <lineage>
        <taxon>Bacteria</taxon>
        <taxon>Pseudomonadati</taxon>
        <taxon>Spirochaetota</taxon>
        <taxon>Spirochaetia</taxon>
        <taxon>Leptospirales</taxon>
        <taxon>Leptospiraceae</taxon>
        <taxon>Leptospira</taxon>
    </lineage>
</organism>
<gene>
    <name evidence="1" type="ORF">LEP1GSC125_0150</name>
</gene>
<accession>A0AA87SWF6</accession>
<name>A0AA87SWF6_9LEPT</name>
<proteinExistence type="predicted"/>
<dbReference type="Proteomes" id="UP000001343">
    <property type="component" value="Unassembled WGS sequence"/>
</dbReference>